<sequence>MFRVGMKALSQQAALVFAGKMTGACLGFVMSLVVARVMGPEDFGLFSLFIVILIFGNDVLGDGLSPGVVKFYSMYRVTDPPKAAEVLTNALALRILLGLPIVVIGVILGMGYSRVMFGNQSHVLPVTLGLIGSFGAALWSFNLSVWQAREEFRTYGVMVALVNVLRVISLPVLFVGGSLTLGGIIGAHVLVYFMCALFGLWMLRSHLAQLSLSSSLLRELFRFSKWPAIASLCFILQVNLGVPVLGYFRDAREAGLYGAGSSLLMGVDFLTVSLLTTLLPKVSQLNGLEQCRSYVQRSFPVYMLIAALLLPLMLFSRTLVVGIFGPAYEGTVEVFRILFVGTLATLVTHPLYLVLYTMNRPHLHTLSGIVALAVWVVAALWLIPQSGSLGAAWTTLISRLVQSVMIIGTLWFALGFSRSASMAVPSVATDARKS</sequence>
<protein>
    <recommendedName>
        <fullName evidence="9">Polysaccharide biosynthesis protein</fullName>
    </recommendedName>
</protein>
<keyword evidence="5 6" id="KW-0472">Membrane</keyword>
<dbReference type="Pfam" id="PF01943">
    <property type="entry name" value="Polysacc_synt"/>
    <property type="match status" value="1"/>
</dbReference>
<feature type="transmembrane region" description="Helical" evidence="6">
    <location>
        <begin position="86"/>
        <end position="110"/>
    </location>
</feature>
<dbReference type="EMBL" id="CAJNBJ010000017">
    <property type="protein sequence ID" value="CAE6766797.1"/>
    <property type="molecule type" value="Genomic_DNA"/>
</dbReference>
<accession>A0ABM8RR38</accession>
<dbReference type="InterPro" id="IPR050833">
    <property type="entry name" value="Poly_Biosynth_Transport"/>
</dbReference>
<keyword evidence="8" id="KW-1185">Reference proteome</keyword>
<evidence type="ECO:0000256" key="2">
    <source>
        <dbReference type="ARBA" id="ARBA00022475"/>
    </source>
</evidence>
<dbReference type="RefSeq" id="WP_213042962.1">
    <property type="nucleotide sequence ID" value="NZ_CAJNBJ010000017.1"/>
</dbReference>
<keyword evidence="4 6" id="KW-1133">Transmembrane helix</keyword>
<comment type="subcellular location">
    <subcellularLocation>
        <location evidence="1">Cell membrane</location>
        <topology evidence="1">Multi-pass membrane protein</topology>
    </subcellularLocation>
</comment>
<feature type="transmembrane region" description="Helical" evidence="6">
    <location>
        <begin position="223"/>
        <end position="248"/>
    </location>
</feature>
<reference evidence="7 8" key="1">
    <citation type="submission" date="2021-02" db="EMBL/GenBank/DDBJ databases">
        <authorList>
            <person name="Han P."/>
        </authorList>
    </citation>
    <scope>NUCLEOTIDE SEQUENCE [LARGE SCALE GENOMIC DNA]</scope>
    <source>
        <strain evidence="7">Candidatus Nitrospira sp. ZN2</strain>
    </source>
</reference>
<dbReference type="Proteomes" id="UP000675880">
    <property type="component" value="Unassembled WGS sequence"/>
</dbReference>
<feature type="transmembrane region" description="Helical" evidence="6">
    <location>
        <begin position="43"/>
        <end position="65"/>
    </location>
</feature>
<gene>
    <name evidence="7" type="ORF">NSPZN2_40082</name>
</gene>
<keyword evidence="3 6" id="KW-0812">Transmembrane</keyword>
<evidence type="ECO:0000256" key="4">
    <source>
        <dbReference type="ARBA" id="ARBA00022989"/>
    </source>
</evidence>
<evidence type="ECO:0000256" key="3">
    <source>
        <dbReference type="ARBA" id="ARBA00022692"/>
    </source>
</evidence>
<feature type="transmembrane region" description="Helical" evidence="6">
    <location>
        <begin position="181"/>
        <end position="203"/>
    </location>
</feature>
<dbReference type="InterPro" id="IPR002797">
    <property type="entry name" value="Polysacc_synth"/>
</dbReference>
<feature type="transmembrane region" description="Helical" evidence="6">
    <location>
        <begin position="155"/>
        <end position="175"/>
    </location>
</feature>
<feature type="transmembrane region" description="Helical" evidence="6">
    <location>
        <begin position="334"/>
        <end position="356"/>
    </location>
</feature>
<dbReference type="PANTHER" id="PTHR30250:SF11">
    <property type="entry name" value="O-ANTIGEN TRANSPORTER-RELATED"/>
    <property type="match status" value="1"/>
</dbReference>
<evidence type="ECO:0000256" key="6">
    <source>
        <dbReference type="SAM" id="Phobius"/>
    </source>
</evidence>
<dbReference type="PANTHER" id="PTHR30250">
    <property type="entry name" value="PST FAMILY PREDICTED COLANIC ACID TRANSPORTER"/>
    <property type="match status" value="1"/>
</dbReference>
<comment type="caution">
    <text evidence="7">The sequence shown here is derived from an EMBL/GenBank/DDBJ whole genome shotgun (WGS) entry which is preliminary data.</text>
</comment>
<evidence type="ECO:0008006" key="9">
    <source>
        <dbReference type="Google" id="ProtNLM"/>
    </source>
</evidence>
<evidence type="ECO:0000313" key="8">
    <source>
        <dbReference type="Proteomes" id="UP000675880"/>
    </source>
</evidence>
<feature type="transmembrane region" description="Helical" evidence="6">
    <location>
        <begin position="396"/>
        <end position="416"/>
    </location>
</feature>
<feature type="transmembrane region" description="Helical" evidence="6">
    <location>
        <begin position="254"/>
        <end position="280"/>
    </location>
</feature>
<organism evidence="7 8">
    <name type="scientific">Nitrospira defluvii</name>
    <dbReference type="NCBI Taxonomy" id="330214"/>
    <lineage>
        <taxon>Bacteria</taxon>
        <taxon>Pseudomonadati</taxon>
        <taxon>Nitrospirota</taxon>
        <taxon>Nitrospiria</taxon>
        <taxon>Nitrospirales</taxon>
        <taxon>Nitrospiraceae</taxon>
        <taxon>Nitrospira</taxon>
    </lineage>
</organism>
<name>A0ABM8RR38_9BACT</name>
<evidence type="ECO:0000313" key="7">
    <source>
        <dbReference type="EMBL" id="CAE6766797.1"/>
    </source>
</evidence>
<feature type="transmembrane region" description="Helical" evidence="6">
    <location>
        <begin position="363"/>
        <end position="384"/>
    </location>
</feature>
<evidence type="ECO:0000256" key="5">
    <source>
        <dbReference type="ARBA" id="ARBA00023136"/>
    </source>
</evidence>
<keyword evidence="2" id="KW-1003">Cell membrane</keyword>
<evidence type="ECO:0000256" key="1">
    <source>
        <dbReference type="ARBA" id="ARBA00004651"/>
    </source>
</evidence>
<feature type="transmembrane region" description="Helical" evidence="6">
    <location>
        <begin position="301"/>
        <end position="328"/>
    </location>
</feature>
<feature type="transmembrane region" description="Helical" evidence="6">
    <location>
        <begin position="122"/>
        <end position="143"/>
    </location>
</feature>
<proteinExistence type="predicted"/>